<sequence length="209" mass="22371">MSDQQGTTRTSASGNVWSSAPAGAGASDLYRPDSDRPTLPNPPDFEEPDETRVQPAVTDKAPAADKQPPAAARPTVVSAGPRSVARRTRKARLRLSRIDPWSVMKTSFLFSIAFGIMFWFATYVVWSVVGASGLLDSVNAILQTLLSNPNDQTQVRIEDFVNTNKVLGIAALIAVINVVLLTAIGTLTAFLYNLSANILGGLELTLAED</sequence>
<gene>
    <name evidence="4" type="ORF">MPLG2_3151</name>
</gene>
<dbReference type="InterPro" id="IPR021949">
    <property type="entry name" value="DUF3566_TM"/>
</dbReference>
<feature type="transmembrane region" description="Helical" evidence="2">
    <location>
        <begin position="166"/>
        <end position="192"/>
    </location>
</feature>
<dbReference type="OrthoDB" id="3240216at2"/>
<keyword evidence="5" id="KW-1185">Reference proteome</keyword>
<protein>
    <recommendedName>
        <fullName evidence="3">DUF3566 domain-containing protein</fullName>
    </recommendedName>
</protein>
<accession>A0A2N9JKT3</accession>
<feature type="domain" description="DUF3566" evidence="3">
    <location>
        <begin position="89"/>
        <end position="208"/>
    </location>
</feature>
<evidence type="ECO:0000313" key="4">
    <source>
        <dbReference type="EMBL" id="SPD88181.1"/>
    </source>
</evidence>
<feature type="region of interest" description="Disordered" evidence="1">
    <location>
        <begin position="1"/>
        <end position="84"/>
    </location>
</feature>
<dbReference type="Pfam" id="PF12089">
    <property type="entry name" value="DUF3566"/>
    <property type="match status" value="1"/>
</dbReference>
<dbReference type="AlphaFoldDB" id="A0A2N9JKT3"/>
<feature type="transmembrane region" description="Helical" evidence="2">
    <location>
        <begin position="107"/>
        <end position="129"/>
    </location>
</feature>
<dbReference type="EMBL" id="LT985188">
    <property type="protein sequence ID" value="SPD88181.1"/>
    <property type="molecule type" value="Genomic_DNA"/>
</dbReference>
<evidence type="ECO:0000256" key="1">
    <source>
        <dbReference type="SAM" id="MobiDB-lite"/>
    </source>
</evidence>
<keyword evidence="2" id="KW-0472">Membrane</keyword>
<keyword evidence="2" id="KW-1133">Transmembrane helix</keyword>
<dbReference type="KEGG" id="mgg:MPLG2_3151"/>
<feature type="compositionally biased region" description="Polar residues" evidence="1">
    <location>
        <begin position="1"/>
        <end position="18"/>
    </location>
</feature>
<evidence type="ECO:0000256" key="2">
    <source>
        <dbReference type="SAM" id="Phobius"/>
    </source>
</evidence>
<evidence type="ECO:0000313" key="5">
    <source>
        <dbReference type="Proteomes" id="UP000238164"/>
    </source>
</evidence>
<reference evidence="4 5" key="1">
    <citation type="submission" date="2018-02" db="EMBL/GenBank/DDBJ databases">
        <authorList>
            <person name="Cohen D.B."/>
            <person name="Kent A.D."/>
        </authorList>
    </citation>
    <scope>NUCLEOTIDE SEQUENCE [LARGE SCALE GENOMIC DNA]</scope>
    <source>
        <strain evidence="4">1</strain>
    </source>
</reference>
<proteinExistence type="predicted"/>
<evidence type="ECO:0000259" key="3">
    <source>
        <dbReference type="Pfam" id="PF12089"/>
    </source>
</evidence>
<organism evidence="4 5">
    <name type="scientific">Micropruina glycogenica</name>
    <dbReference type="NCBI Taxonomy" id="75385"/>
    <lineage>
        <taxon>Bacteria</taxon>
        <taxon>Bacillati</taxon>
        <taxon>Actinomycetota</taxon>
        <taxon>Actinomycetes</taxon>
        <taxon>Propionibacteriales</taxon>
        <taxon>Nocardioidaceae</taxon>
        <taxon>Micropruina</taxon>
    </lineage>
</organism>
<name>A0A2N9JKT3_9ACTN</name>
<keyword evidence="2" id="KW-0812">Transmembrane</keyword>
<dbReference type="RefSeq" id="WP_105186746.1">
    <property type="nucleotide sequence ID" value="NZ_BAAAGO010000006.1"/>
</dbReference>
<feature type="compositionally biased region" description="Low complexity" evidence="1">
    <location>
        <begin position="59"/>
        <end position="72"/>
    </location>
</feature>
<dbReference type="Proteomes" id="UP000238164">
    <property type="component" value="Chromosome 1"/>
</dbReference>